<dbReference type="PANTHER" id="PTHR47074:SF48">
    <property type="entry name" value="POLYNUCLEOTIDYL TRANSFERASE, RIBONUCLEASE H-LIKE SUPERFAMILY PROTEIN"/>
    <property type="match status" value="1"/>
</dbReference>
<dbReference type="AlphaFoldDB" id="A0A803Q083"/>
<name>A0A803Q083_CANSA</name>
<evidence type="ECO:0000259" key="1">
    <source>
        <dbReference type="Pfam" id="PF13456"/>
    </source>
</evidence>
<sequence>MKVPSKIRIFLWRAIHDCLPVADILHHRHISDSDCCSLCNRAKETIPHALFFCKRARKVWQFSAFNIPELLAPNTSLKELLLHVSTLWSSLELEQFATILWSVWTERNKERHGSKPKPHGVLLYFALSYLDEFHSANHKSAVRESNTATASSSASNSAVSWLNPPSGHLKLNTDATVNVRNQMSGFSAVLRNSSCDIVVAMSLPFKGCFKPDIMEALALMHSLQWIKDLRLPVHLIETDSLAVVKGLLSSHELVSDFHYLLRNISLLVSNLPGAQISHVYRSANNVAHLLARFALSTETKFSWLEEDPPPIMPIVF</sequence>
<dbReference type="InterPro" id="IPR052929">
    <property type="entry name" value="RNase_H-like_EbsB-rel"/>
</dbReference>
<dbReference type="EnsemblPlants" id="evm.model.06.854">
    <property type="protein sequence ID" value="cds.evm.model.06.854"/>
    <property type="gene ID" value="evm.TU.06.854"/>
</dbReference>
<dbReference type="GO" id="GO:0003676">
    <property type="term" value="F:nucleic acid binding"/>
    <property type="evidence" value="ECO:0007669"/>
    <property type="project" value="InterPro"/>
</dbReference>
<evidence type="ECO:0000259" key="2">
    <source>
        <dbReference type="Pfam" id="PF13966"/>
    </source>
</evidence>
<dbReference type="Proteomes" id="UP000596661">
    <property type="component" value="Chromosome 6"/>
</dbReference>
<feature type="domain" description="RNase H type-1" evidence="1">
    <location>
        <begin position="172"/>
        <end position="294"/>
    </location>
</feature>
<dbReference type="InterPro" id="IPR002156">
    <property type="entry name" value="RNaseH_domain"/>
</dbReference>
<dbReference type="InterPro" id="IPR026960">
    <property type="entry name" value="RVT-Znf"/>
</dbReference>
<dbReference type="OMA" id="ATRISQC"/>
<dbReference type="Gene3D" id="3.30.420.10">
    <property type="entry name" value="Ribonuclease H-like superfamily/Ribonuclease H"/>
    <property type="match status" value="1"/>
</dbReference>
<dbReference type="InterPro" id="IPR012337">
    <property type="entry name" value="RNaseH-like_sf"/>
</dbReference>
<dbReference type="GO" id="GO:0004523">
    <property type="term" value="F:RNA-DNA hybrid ribonuclease activity"/>
    <property type="evidence" value="ECO:0007669"/>
    <property type="project" value="InterPro"/>
</dbReference>
<accession>A0A803Q083</accession>
<dbReference type="InterPro" id="IPR044730">
    <property type="entry name" value="RNase_H-like_dom_plant"/>
</dbReference>
<dbReference type="Pfam" id="PF13456">
    <property type="entry name" value="RVT_3"/>
    <property type="match status" value="1"/>
</dbReference>
<dbReference type="Pfam" id="PF13966">
    <property type="entry name" value="zf-RVT"/>
    <property type="match status" value="1"/>
</dbReference>
<proteinExistence type="predicted"/>
<keyword evidence="4" id="KW-1185">Reference proteome</keyword>
<dbReference type="SUPFAM" id="SSF53098">
    <property type="entry name" value="Ribonuclease H-like"/>
    <property type="match status" value="1"/>
</dbReference>
<evidence type="ECO:0000313" key="4">
    <source>
        <dbReference type="Proteomes" id="UP000596661"/>
    </source>
</evidence>
<dbReference type="EMBL" id="UZAU01000584">
    <property type="status" value="NOT_ANNOTATED_CDS"/>
    <property type="molecule type" value="Genomic_DNA"/>
</dbReference>
<reference evidence="3" key="1">
    <citation type="submission" date="2018-11" db="EMBL/GenBank/DDBJ databases">
        <authorList>
            <person name="Grassa J C."/>
        </authorList>
    </citation>
    <scope>NUCLEOTIDE SEQUENCE [LARGE SCALE GENOMIC DNA]</scope>
</reference>
<evidence type="ECO:0000313" key="3">
    <source>
        <dbReference type="EnsemblPlants" id="cds.evm.model.06.854"/>
    </source>
</evidence>
<reference evidence="3" key="2">
    <citation type="submission" date="2021-03" db="UniProtKB">
        <authorList>
            <consortium name="EnsemblPlants"/>
        </authorList>
    </citation>
    <scope>IDENTIFICATION</scope>
</reference>
<organism evidence="3 4">
    <name type="scientific">Cannabis sativa</name>
    <name type="common">Hemp</name>
    <name type="synonym">Marijuana</name>
    <dbReference type="NCBI Taxonomy" id="3483"/>
    <lineage>
        <taxon>Eukaryota</taxon>
        <taxon>Viridiplantae</taxon>
        <taxon>Streptophyta</taxon>
        <taxon>Embryophyta</taxon>
        <taxon>Tracheophyta</taxon>
        <taxon>Spermatophyta</taxon>
        <taxon>Magnoliopsida</taxon>
        <taxon>eudicotyledons</taxon>
        <taxon>Gunneridae</taxon>
        <taxon>Pentapetalae</taxon>
        <taxon>rosids</taxon>
        <taxon>fabids</taxon>
        <taxon>Rosales</taxon>
        <taxon>Cannabaceae</taxon>
        <taxon>Cannabis</taxon>
    </lineage>
</organism>
<feature type="domain" description="Reverse transcriptase zinc-binding" evidence="2">
    <location>
        <begin position="2"/>
        <end position="60"/>
    </location>
</feature>
<dbReference type="InterPro" id="IPR036397">
    <property type="entry name" value="RNaseH_sf"/>
</dbReference>
<dbReference type="Gramene" id="evm.model.06.854">
    <property type="protein sequence ID" value="cds.evm.model.06.854"/>
    <property type="gene ID" value="evm.TU.06.854"/>
</dbReference>
<dbReference type="CDD" id="cd06222">
    <property type="entry name" value="RNase_H_like"/>
    <property type="match status" value="1"/>
</dbReference>
<dbReference type="PANTHER" id="PTHR47074">
    <property type="entry name" value="BNAC02G40300D PROTEIN"/>
    <property type="match status" value="1"/>
</dbReference>
<protein>
    <submittedName>
        <fullName evidence="3">Uncharacterized protein</fullName>
    </submittedName>
</protein>